<proteinExistence type="predicted"/>
<comment type="caution">
    <text evidence="2">The sequence shown here is derived from an EMBL/GenBank/DDBJ whole genome shotgun (WGS) entry which is preliminary data.</text>
</comment>
<keyword evidence="1" id="KW-1133">Transmembrane helix</keyword>
<keyword evidence="3" id="KW-1185">Reference proteome</keyword>
<organism evidence="2 3">
    <name type="scientific">Sphingomonas lycopersici</name>
    <dbReference type="NCBI Taxonomy" id="2951807"/>
    <lineage>
        <taxon>Bacteria</taxon>
        <taxon>Pseudomonadati</taxon>
        <taxon>Pseudomonadota</taxon>
        <taxon>Alphaproteobacteria</taxon>
        <taxon>Sphingomonadales</taxon>
        <taxon>Sphingomonadaceae</taxon>
        <taxon>Sphingomonas</taxon>
    </lineage>
</organism>
<dbReference type="EMBL" id="JANFAV010000001">
    <property type="protein sequence ID" value="MCW6533688.1"/>
    <property type="molecule type" value="Genomic_DNA"/>
</dbReference>
<evidence type="ECO:0000313" key="2">
    <source>
        <dbReference type="EMBL" id="MCW6533688.1"/>
    </source>
</evidence>
<protein>
    <submittedName>
        <fullName evidence="2">Uncharacterized protein</fullName>
    </submittedName>
</protein>
<accession>A0AA42CST5</accession>
<keyword evidence="1" id="KW-0812">Transmembrane</keyword>
<evidence type="ECO:0000256" key="1">
    <source>
        <dbReference type="SAM" id="Phobius"/>
    </source>
</evidence>
<feature type="transmembrane region" description="Helical" evidence="1">
    <location>
        <begin position="147"/>
        <end position="166"/>
    </location>
</feature>
<keyword evidence="1" id="KW-0472">Membrane</keyword>
<evidence type="ECO:0000313" key="3">
    <source>
        <dbReference type="Proteomes" id="UP001165565"/>
    </source>
</evidence>
<gene>
    <name evidence="2" type="ORF">NEE01_02700</name>
</gene>
<dbReference type="AlphaFoldDB" id="A0AA42CST5"/>
<sequence>MSETAATSRSTNRSMTIMAYVQFEQMPDASAAGAVRHPRAEFGAIEREVLRLSYGDTRSSLGVPGRFARIGGWLAGRRAKPGLADRRLEALRRYAVLYRLDGEALDPAEDIAIAAAGFDRHALRDVQLLVDRHLASRSHNAASRFRSVLTFLGGTVVLGAVALLLQQATDDLAVSAIVSGILGATAASLHHPAARA</sequence>
<reference evidence="2" key="1">
    <citation type="submission" date="2022-06" db="EMBL/GenBank/DDBJ databases">
        <title>Sphingomonas sp. nov. isolated from rhizosphere soil of tomato.</title>
        <authorList>
            <person name="Dong H."/>
            <person name="Gao R."/>
        </authorList>
    </citation>
    <scope>NUCLEOTIDE SEQUENCE</scope>
    <source>
        <strain evidence="2">MMSM24</strain>
    </source>
</reference>
<feature type="transmembrane region" description="Helical" evidence="1">
    <location>
        <begin position="172"/>
        <end position="190"/>
    </location>
</feature>
<dbReference type="Proteomes" id="UP001165565">
    <property type="component" value="Unassembled WGS sequence"/>
</dbReference>
<name>A0AA42CST5_9SPHN</name>